<dbReference type="InterPro" id="IPR037291">
    <property type="entry name" value="DUF4139"/>
</dbReference>
<feature type="domain" description="DUF4139" evidence="3">
    <location>
        <begin position="309"/>
        <end position="762"/>
    </location>
</feature>
<dbReference type="OrthoDB" id="10068793at2759"/>
<dbReference type="Pfam" id="PF13598">
    <property type="entry name" value="DUF4139"/>
    <property type="match status" value="1"/>
</dbReference>
<proteinExistence type="predicted"/>
<dbReference type="Proteomes" id="UP000193689">
    <property type="component" value="Unassembled WGS sequence"/>
</dbReference>
<dbReference type="InterPro" id="IPR025554">
    <property type="entry name" value="DUF4140"/>
</dbReference>
<protein>
    <recommendedName>
        <fullName evidence="7">Mucoidy inhibitor-like protein</fullName>
    </recommendedName>
</protein>
<feature type="compositionally biased region" description="Acidic residues" evidence="2">
    <location>
        <begin position="87"/>
        <end position="106"/>
    </location>
</feature>
<keyword evidence="1" id="KW-0175">Coiled coil</keyword>
<organism evidence="5 6">
    <name type="scientific">Pseudomassariella vexata</name>
    <dbReference type="NCBI Taxonomy" id="1141098"/>
    <lineage>
        <taxon>Eukaryota</taxon>
        <taxon>Fungi</taxon>
        <taxon>Dikarya</taxon>
        <taxon>Ascomycota</taxon>
        <taxon>Pezizomycotina</taxon>
        <taxon>Sordariomycetes</taxon>
        <taxon>Xylariomycetidae</taxon>
        <taxon>Amphisphaeriales</taxon>
        <taxon>Pseudomassariaceae</taxon>
        <taxon>Pseudomassariella</taxon>
    </lineage>
</organism>
<dbReference type="AlphaFoldDB" id="A0A1Y2DJY5"/>
<gene>
    <name evidence="5" type="ORF">BCR38DRAFT_444864</name>
</gene>
<evidence type="ECO:0000313" key="5">
    <source>
        <dbReference type="EMBL" id="ORY59550.1"/>
    </source>
</evidence>
<dbReference type="GeneID" id="63777176"/>
<dbReference type="Pfam" id="PF13600">
    <property type="entry name" value="DUF4140"/>
    <property type="match status" value="1"/>
</dbReference>
<dbReference type="InterPro" id="IPR011935">
    <property type="entry name" value="CHP02231"/>
</dbReference>
<name>A0A1Y2DJY5_9PEZI</name>
<feature type="region of interest" description="Disordered" evidence="2">
    <location>
        <begin position="84"/>
        <end position="110"/>
    </location>
</feature>
<dbReference type="PANTHER" id="PTHR31005:SF8">
    <property type="entry name" value="DUF4139 DOMAIN-CONTAINING PROTEIN"/>
    <property type="match status" value="1"/>
</dbReference>
<evidence type="ECO:0000259" key="4">
    <source>
        <dbReference type="Pfam" id="PF13600"/>
    </source>
</evidence>
<dbReference type="RefSeq" id="XP_040712124.1">
    <property type="nucleotide sequence ID" value="XM_040860964.1"/>
</dbReference>
<keyword evidence="6" id="KW-1185">Reference proteome</keyword>
<evidence type="ECO:0000256" key="1">
    <source>
        <dbReference type="SAM" id="Coils"/>
    </source>
</evidence>
<accession>A0A1Y2DJY5</accession>
<dbReference type="STRING" id="1141098.A0A1Y2DJY5"/>
<evidence type="ECO:0000313" key="6">
    <source>
        <dbReference type="Proteomes" id="UP000193689"/>
    </source>
</evidence>
<evidence type="ECO:0008006" key="7">
    <source>
        <dbReference type="Google" id="ProtNLM"/>
    </source>
</evidence>
<feature type="domain" description="DUF4140" evidence="4">
    <location>
        <begin position="19"/>
        <end position="144"/>
    </location>
</feature>
<sequence>MDDVPKQKYHVRDLGTRSVNLFPTRAEVFRDIKDVQLKSGPNQIILVGLSPTVDEQSIKVEGTGPAIITDIAVQLLPNRDIFQDIYPDSDDEESDSDSGSDEDYGDHEDSGELKALREQICLLRDEEKSAKEIVASAETRLKILDDYSRMLTTYRKDQAAPSIEEGVETYRTERVKVFRDHMNGMIKSREISKKMDGLTKEENRLIKQADKEKAKALKMKAKRLREKAMVIEKGTRRKREMLQERLRIRKERESFWPRNVDTVKISLDVTNFTPITSRHNSMASDTVEAVPDKASEQGESDASTISCDLSVSYVTTHAYWAPSYDLALSTTSNSGHLCFDSRLTNMTSETWSNCKVILSTSQTDFSRLNDTIPTLVPWRVRLAGKGSSGAYTDIMYSRDEQSHKAGWNEQTFRHSQKPRSDMFGVDGPYTTGSLFGQLPANNRGTEGLQRVQTNNQPQSTGFGVANIQSSAGALFGFGTTARPAPPPAAPVSRRSDVYSLEIPETEVNCDEDEGYSASFIEPQPELAFQDSTFEETGFTSTYDLPGLKTLAPSSTVSKQRVARVTFTSVSFSHTVVAKYKPVAFLKAKLRNGSNLTLLKGQTGLTLDVTFMGRTTLPRCSPGDTFTLSLGVDPAIQVAYPKPQVKRSQSGLFSKEDGVHYTRAITLSNTRSGSKGKPVQLTVLGQIPVSEDERLRIDILHPRGLVVGSVGVGAGVPGREGKEEKDWGKAVAQLKKDGEVSWDVTLNAGRMVKLDLEYECAFPAGDHVVNV</sequence>
<dbReference type="InParanoid" id="A0A1Y2DJY5"/>
<dbReference type="PANTHER" id="PTHR31005">
    <property type="entry name" value="DUF4139 DOMAIN-CONTAINING PROTEIN"/>
    <property type="match status" value="1"/>
</dbReference>
<comment type="caution">
    <text evidence="5">The sequence shown here is derived from an EMBL/GenBank/DDBJ whole genome shotgun (WGS) entry which is preliminary data.</text>
</comment>
<evidence type="ECO:0000259" key="3">
    <source>
        <dbReference type="Pfam" id="PF13598"/>
    </source>
</evidence>
<reference evidence="5 6" key="1">
    <citation type="submission" date="2016-07" db="EMBL/GenBank/DDBJ databases">
        <title>Pervasive Adenine N6-methylation of Active Genes in Fungi.</title>
        <authorList>
            <consortium name="DOE Joint Genome Institute"/>
            <person name="Mondo S.J."/>
            <person name="Dannebaum R.O."/>
            <person name="Kuo R.C."/>
            <person name="Labutti K."/>
            <person name="Haridas S."/>
            <person name="Kuo A."/>
            <person name="Salamov A."/>
            <person name="Ahrendt S.R."/>
            <person name="Lipzen A."/>
            <person name="Sullivan W."/>
            <person name="Andreopoulos W.B."/>
            <person name="Clum A."/>
            <person name="Lindquist E."/>
            <person name="Daum C."/>
            <person name="Ramamoorthy G.K."/>
            <person name="Gryganskyi A."/>
            <person name="Culley D."/>
            <person name="Magnuson J.K."/>
            <person name="James T.Y."/>
            <person name="O'Malley M.A."/>
            <person name="Stajich J.E."/>
            <person name="Spatafora J.W."/>
            <person name="Visel A."/>
            <person name="Grigoriev I.V."/>
        </authorList>
    </citation>
    <scope>NUCLEOTIDE SEQUENCE [LARGE SCALE GENOMIC DNA]</scope>
    <source>
        <strain evidence="5 6">CBS 129021</strain>
    </source>
</reference>
<feature type="coiled-coil region" evidence="1">
    <location>
        <begin position="195"/>
        <end position="227"/>
    </location>
</feature>
<dbReference type="EMBL" id="MCFJ01000013">
    <property type="protein sequence ID" value="ORY59550.1"/>
    <property type="molecule type" value="Genomic_DNA"/>
</dbReference>
<evidence type="ECO:0000256" key="2">
    <source>
        <dbReference type="SAM" id="MobiDB-lite"/>
    </source>
</evidence>